<dbReference type="PROSITE" id="PS00028">
    <property type="entry name" value="ZINC_FINGER_C2H2_1"/>
    <property type="match status" value="2"/>
</dbReference>
<protein>
    <recommendedName>
        <fullName evidence="8">C2H2-type domain-containing protein</fullName>
    </recommendedName>
</protein>
<dbReference type="InterPro" id="IPR051059">
    <property type="entry name" value="VerF-like"/>
</dbReference>
<sequence length="626" mass="70953">MPPSAHPRKYVCPVCSRQFRRADFLQRHQLNHGDPRFRCSQMGCGMTFHRRDVLQRHRTLHCKRASALPDTSRILAAPTVTPPETVIENSNSTGNDTPSLANQLHDIQLHSESTPSSNIQPLPTDLDQSLQLPAQVSDLLTPYPSTELNFPELSPHQLEPFINSFILYNMRRLPFIHESHLAEASLTPAIYSGVLAAGAAHFAQHRELSIQLHRLSVQLGPSELKLNDSFLQDLQYKVLAIDFALSCRDLDLEVWATTELRHVWIFLEGHLDAFLSCQVDTSDWSQWRHREELKRTVFSLFVLSVAVASTRNVAPVIHATALTFDTPCADVLWDASDATEWARILIRNPTNQPSLQFVDVFHSLFSRNIEIIHHQQLDSSFGSYILICAILETLQTSSRLPLRHMSTSHPRNLDLFGILKENVKSATALWREKWWSDPSLLWFSAPNSLCFMESFIVLDFINVCLEQGHSSIGTLESVYPTTGPRAAIDLFCALSDNGFVYTSIFGSHLFGSFSFRATVTIANAMLEWLSFAFTLAGQDRLTREALEELRRIQQAAYKGICEVSLQYEFGSLDVNTDLPHIVAELWSVALKPHRLWDPRLRQEFGQHASIHRAQETSYLLPVPLFV</sequence>
<keyword evidence="4 7" id="KW-0863">Zinc-finger</keyword>
<dbReference type="AlphaFoldDB" id="A0A9P9GE74"/>
<dbReference type="GO" id="GO:0000978">
    <property type="term" value="F:RNA polymerase II cis-regulatory region sequence-specific DNA binding"/>
    <property type="evidence" value="ECO:0007669"/>
    <property type="project" value="InterPro"/>
</dbReference>
<evidence type="ECO:0000256" key="4">
    <source>
        <dbReference type="ARBA" id="ARBA00022771"/>
    </source>
</evidence>
<dbReference type="PANTHER" id="PTHR40626:SF11">
    <property type="entry name" value="ZINC FINGER PROTEIN YPR022C"/>
    <property type="match status" value="1"/>
</dbReference>
<feature type="domain" description="C2H2-type" evidence="8">
    <location>
        <begin position="10"/>
        <end position="37"/>
    </location>
</feature>
<dbReference type="GO" id="GO:0005634">
    <property type="term" value="C:nucleus"/>
    <property type="evidence" value="ECO:0007669"/>
    <property type="project" value="UniProtKB-SubCell"/>
</dbReference>
<keyword evidence="3" id="KW-0677">Repeat</keyword>
<proteinExistence type="predicted"/>
<name>A0A9P9GE74_FUSSL</name>
<dbReference type="Proteomes" id="UP000736672">
    <property type="component" value="Unassembled WGS sequence"/>
</dbReference>
<dbReference type="PROSITE" id="PS50157">
    <property type="entry name" value="ZINC_FINGER_C2H2_2"/>
    <property type="match status" value="2"/>
</dbReference>
<dbReference type="PANTHER" id="PTHR40626">
    <property type="entry name" value="MIP31509P"/>
    <property type="match status" value="1"/>
</dbReference>
<dbReference type="Pfam" id="PF00096">
    <property type="entry name" value="zf-C2H2"/>
    <property type="match status" value="1"/>
</dbReference>
<feature type="domain" description="C2H2-type" evidence="8">
    <location>
        <begin position="37"/>
        <end position="66"/>
    </location>
</feature>
<dbReference type="GO" id="GO:0000785">
    <property type="term" value="C:chromatin"/>
    <property type="evidence" value="ECO:0007669"/>
    <property type="project" value="TreeGrafter"/>
</dbReference>
<evidence type="ECO:0000256" key="2">
    <source>
        <dbReference type="ARBA" id="ARBA00022723"/>
    </source>
</evidence>
<comment type="subcellular location">
    <subcellularLocation>
        <location evidence="1">Nucleus</location>
    </subcellularLocation>
</comment>
<evidence type="ECO:0000256" key="1">
    <source>
        <dbReference type="ARBA" id="ARBA00004123"/>
    </source>
</evidence>
<evidence type="ECO:0000313" key="10">
    <source>
        <dbReference type="Proteomes" id="UP000736672"/>
    </source>
</evidence>
<dbReference type="Gene3D" id="3.30.160.60">
    <property type="entry name" value="Classic Zinc Finger"/>
    <property type="match status" value="1"/>
</dbReference>
<dbReference type="InterPro" id="IPR036236">
    <property type="entry name" value="Znf_C2H2_sf"/>
</dbReference>
<dbReference type="OrthoDB" id="6077919at2759"/>
<evidence type="ECO:0000256" key="6">
    <source>
        <dbReference type="ARBA" id="ARBA00023242"/>
    </source>
</evidence>
<keyword evidence="10" id="KW-1185">Reference proteome</keyword>
<dbReference type="GO" id="GO:0008270">
    <property type="term" value="F:zinc ion binding"/>
    <property type="evidence" value="ECO:0007669"/>
    <property type="project" value="UniProtKB-KW"/>
</dbReference>
<evidence type="ECO:0000256" key="7">
    <source>
        <dbReference type="PROSITE-ProRule" id="PRU00042"/>
    </source>
</evidence>
<evidence type="ECO:0000259" key="8">
    <source>
        <dbReference type="PROSITE" id="PS50157"/>
    </source>
</evidence>
<comment type="caution">
    <text evidence="9">The sequence shown here is derived from an EMBL/GenBank/DDBJ whole genome shotgun (WGS) entry which is preliminary data.</text>
</comment>
<dbReference type="SUPFAM" id="SSF57667">
    <property type="entry name" value="beta-beta-alpha zinc fingers"/>
    <property type="match status" value="1"/>
</dbReference>
<organism evidence="9 10">
    <name type="scientific">Fusarium solani</name>
    <name type="common">Filamentous fungus</name>
    <dbReference type="NCBI Taxonomy" id="169388"/>
    <lineage>
        <taxon>Eukaryota</taxon>
        <taxon>Fungi</taxon>
        <taxon>Dikarya</taxon>
        <taxon>Ascomycota</taxon>
        <taxon>Pezizomycotina</taxon>
        <taxon>Sordariomycetes</taxon>
        <taxon>Hypocreomycetidae</taxon>
        <taxon>Hypocreales</taxon>
        <taxon>Nectriaceae</taxon>
        <taxon>Fusarium</taxon>
        <taxon>Fusarium solani species complex</taxon>
    </lineage>
</organism>
<keyword evidence="6" id="KW-0539">Nucleus</keyword>
<dbReference type="EMBL" id="JAGTJS010000022">
    <property type="protein sequence ID" value="KAH7237918.1"/>
    <property type="molecule type" value="Genomic_DNA"/>
</dbReference>
<evidence type="ECO:0000256" key="3">
    <source>
        <dbReference type="ARBA" id="ARBA00022737"/>
    </source>
</evidence>
<dbReference type="GO" id="GO:0000981">
    <property type="term" value="F:DNA-binding transcription factor activity, RNA polymerase II-specific"/>
    <property type="evidence" value="ECO:0007669"/>
    <property type="project" value="InterPro"/>
</dbReference>
<keyword evidence="5" id="KW-0862">Zinc</keyword>
<accession>A0A9P9GE74</accession>
<reference evidence="9" key="1">
    <citation type="journal article" date="2021" name="Nat. Commun.">
        <title>Genetic determinants of endophytism in the Arabidopsis root mycobiome.</title>
        <authorList>
            <person name="Mesny F."/>
            <person name="Miyauchi S."/>
            <person name="Thiergart T."/>
            <person name="Pickel B."/>
            <person name="Atanasova L."/>
            <person name="Karlsson M."/>
            <person name="Huettel B."/>
            <person name="Barry K.W."/>
            <person name="Haridas S."/>
            <person name="Chen C."/>
            <person name="Bauer D."/>
            <person name="Andreopoulos W."/>
            <person name="Pangilinan J."/>
            <person name="LaButti K."/>
            <person name="Riley R."/>
            <person name="Lipzen A."/>
            <person name="Clum A."/>
            <person name="Drula E."/>
            <person name="Henrissat B."/>
            <person name="Kohler A."/>
            <person name="Grigoriev I.V."/>
            <person name="Martin F.M."/>
            <person name="Hacquard S."/>
        </authorList>
    </citation>
    <scope>NUCLEOTIDE SEQUENCE</scope>
    <source>
        <strain evidence="9">FSSC 5 MPI-SDFR-AT-0091</strain>
    </source>
</reference>
<gene>
    <name evidence="9" type="ORF">B0J15DRAFT_144290</name>
</gene>
<dbReference type="InterPro" id="IPR013087">
    <property type="entry name" value="Znf_C2H2_type"/>
</dbReference>
<dbReference type="GO" id="GO:0006351">
    <property type="term" value="P:DNA-templated transcription"/>
    <property type="evidence" value="ECO:0007669"/>
    <property type="project" value="InterPro"/>
</dbReference>
<evidence type="ECO:0000313" key="9">
    <source>
        <dbReference type="EMBL" id="KAH7237918.1"/>
    </source>
</evidence>
<dbReference type="SMART" id="SM00355">
    <property type="entry name" value="ZnF_C2H2"/>
    <property type="match status" value="2"/>
</dbReference>
<keyword evidence="2" id="KW-0479">Metal-binding</keyword>
<evidence type="ECO:0000256" key="5">
    <source>
        <dbReference type="ARBA" id="ARBA00022833"/>
    </source>
</evidence>